<keyword evidence="2" id="KW-1185">Reference proteome</keyword>
<sequence length="152" mass="16531">MTDLILSVDVGAPAGTTWLALTDWARQGEWMLGTEVEVVEGNGRSVGSRLSAFTGVARVGFTDTMEITSWEPPVRCGVRHLGSFVQGTGVFQVVPKGATRSTFVWAEHLRLPFGPLGRLGWPVVRPAFALGVRQSLRRFARFAESYSVGGHE</sequence>
<dbReference type="RefSeq" id="WP_043778306.1">
    <property type="nucleotide sequence ID" value="NZ_JMQI01000017.1"/>
</dbReference>
<dbReference type="Pfam" id="PF10604">
    <property type="entry name" value="Polyketide_cyc2"/>
    <property type="match status" value="1"/>
</dbReference>
<evidence type="ECO:0000313" key="1">
    <source>
        <dbReference type="EMBL" id="KDN22569.1"/>
    </source>
</evidence>
<dbReference type="OrthoDB" id="4823586at2"/>
<dbReference type="CDD" id="cd07812">
    <property type="entry name" value="SRPBCC"/>
    <property type="match status" value="1"/>
</dbReference>
<dbReference type="Proteomes" id="UP000027345">
    <property type="component" value="Unassembled WGS sequence"/>
</dbReference>
<gene>
    <name evidence="1" type="ORF">DV20_09100</name>
</gene>
<accession>A0A066UEI8</accession>
<dbReference type="InterPro" id="IPR023393">
    <property type="entry name" value="START-like_dom_sf"/>
</dbReference>
<dbReference type="eggNOG" id="COG3427">
    <property type="taxonomic scope" value="Bacteria"/>
</dbReference>
<proteinExistence type="predicted"/>
<dbReference type="Gene3D" id="3.30.530.20">
    <property type="match status" value="1"/>
</dbReference>
<reference evidence="1 2" key="1">
    <citation type="submission" date="2014-05" db="EMBL/GenBank/DDBJ databases">
        <title>Draft genome sequence of Amycolatopsis rifamycinica DSM 46095.</title>
        <authorList>
            <person name="Lal R."/>
            <person name="Saxena A."/>
            <person name="Kumari R."/>
            <person name="Mukherjee U."/>
            <person name="Singh P."/>
            <person name="Sangwan N."/>
            <person name="Mahato N.K."/>
        </authorList>
    </citation>
    <scope>NUCLEOTIDE SEQUENCE [LARGE SCALE GENOMIC DNA]</scope>
    <source>
        <strain evidence="1 2">DSM 46095</strain>
    </source>
</reference>
<organism evidence="1 2">
    <name type="scientific">Amycolatopsis rifamycinica</name>
    <dbReference type="NCBI Taxonomy" id="287986"/>
    <lineage>
        <taxon>Bacteria</taxon>
        <taxon>Bacillati</taxon>
        <taxon>Actinomycetota</taxon>
        <taxon>Actinomycetes</taxon>
        <taxon>Pseudonocardiales</taxon>
        <taxon>Pseudonocardiaceae</taxon>
        <taxon>Amycolatopsis</taxon>
    </lineage>
</organism>
<dbReference type="STRING" id="287986.DV20_09100"/>
<evidence type="ECO:0000313" key="2">
    <source>
        <dbReference type="Proteomes" id="UP000027345"/>
    </source>
</evidence>
<dbReference type="EMBL" id="JMQI01000017">
    <property type="protein sequence ID" value="KDN22569.1"/>
    <property type="molecule type" value="Genomic_DNA"/>
</dbReference>
<dbReference type="InterPro" id="IPR019587">
    <property type="entry name" value="Polyketide_cyclase/dehydratase"/>
</dbReference>
<name>A0A066UEI8_9PSEU</name>
<comment type="caution">
    <text evidence="1">The sequence shown here is derived from an EMBL/GenBank/DDBJ whole genome shotgun (WGS) entry which is preliminary data.</text>
</comment>
<dbReference type="AlphaFoldDB" id="A0A066UEI8"/>
<protein>
    <submittedName>
        <fullName evidence="1">Polyketide cyclase</fullName>
    </submittedName>
</protein>
<dbReference type="SUPFAM" id="SSF55961">
    <property type="entry name" value="Bet v1-like"/>
    <property type="match status" value="1"/>
</dbReference>